<proteinExistence type="predicted"/>
<dbReference type="GO" id="GO:0005634">
    <property type="term" value="C:nucleus"/>
    <property type="evidence" value="ECO:0007669"/>
    <property type="project" value="UniProtKB-SubCell"/>
</dbReference>
<evidence type="ECO:0008006" key="13">
    <source>
        <dbReference type="Google" id="ProtNLM"/>
    </source>
</evidence>
<dbReference type="OrthoDB" id="8963340at2759"/>
<dbReference type="FunFam" id="2.30.29.30:FF:000130">
    <property type="entry name" value="neural Wiskott-Aldrich syndrome protein"/>
    <property type="match status" value="1"/>
</dbReference>
<dbReference type="PROSITE" id="PS50229">
    <property type="entry name" value="WH1"/>
    <property type="match status" value="1"/>
</dbReference>
<feature type="domain" description="CRIB" evidence="9">
    <location>
        <begin position="217"/>
        <end position="230"/>
    </location>
</feature>
<evidence type="ECO:0000313" key="12">
    <source>
        <dbReference type="Proteomes" id="UP000316079"/>
    </source>
</evidence>
<organism evidence="11 12">
    <name type="scientific">Danionella cerebrum</name>
    <dbReference type="NCBI Taxonomy" id="2873325"/>
    <lineage>
        <taxon>Eukaryota</taxon>
        <taxon>Metazoa</taxon>
        <taxon>Chordata</taxon>
        <taxon>Craniata</taxon>
        <taxon>Vertebrata</taxon>
        <taxon>Euteleostomi</taxon>
        <taxon>Actinopterygii</taxon>
        <taxon>Neopterygii</taxon>
        <taxon>Teleostei</taxon>
        <taxon>Ostariophysi</taxon>
        <taxon>Cypriniformes</taxon>
        <taxon>Danionidae</taxon>
        <taxon>Danioninae</taxon>
        <taxon>Danionella</taxon>
    </lineage>
</organism>
<evidence type="ECO:0000256" key="3">
    <source>
        <dbReference type="ARBA" id="ARBA00022490"/>
    </source>
</evidence>
<dbReference type="Pfam" id="PF00568">
    <property type="entry name" value="WH1"/>
    <property type="match status" value="1"/>
</dbReference>
<evidence type="ECO:0000259" key="9">
    <source>
        <dbReference type="PROSITE" id="PS50108"/>
    </source>
</evidence>
<feature type="compositionally biased region" description="Low complexity" evidence="8">
    <location>
        <begin position="377"/>
        <end position="386"/>
    </location>
</feature>
<dbReference type="GO" id="GO:0005856">
    <property type="term" value="C:cytoskeleton"/>
    <property type="evidence" value="ECO:0007669"/>
    <property type="project" value="UniProtKB-SubCell"/>
</dbReference>
<keyword evidence="6" id="KW-0206">Cytoskeleton</keyword>
<dbReference type="PANTHER" id="PTHR11202">
    <property type="entry name" value="SPROUTY-RELATED, EVH1 DOMAIN-CONTAINING PROTEIN FAMILY MEMBER"/>
    <property type="match status" value="1"/>
</dbReference>
<evidence type="ECO:0000256" key="4">
    <source>
        <dbReference type="ARBA" id="ARBA00022553"/>
    </source>
</evidence>
<dbReference type="FunFam" id="3.90.810.10:FF:000017">
    <property type="entry name" value="Wiskott-Aldrich syndrome (eczema-thrombocytopenia) b"/>
    <property type="match status" value="1"/>
</dbReference>
<keyword evidence="3" id="KW-0963">Cytoplasm</keyword>
<dbReference type="InterPro" id="IPR033927">
    <property type="entry name" value="WASPfam_EVH1"/>
</dbReference>
<sequence length="471" mass="50893">MSRGKSKGHENVSSALLSSQETEHLAELLGRRCVTMATAVVQLFMALPHSPMQWSLQYTGVLCFVKDNPKRSYYIRLYDIKAGKLVWEQELYNQMTYTCPLRFFHTFAADDCQVGFNFASETEADLFRNVTEEKINKKLNHQEKRQHHPLKEKHALQQIPPQNDSIPQPNIMATVDIQNPDIVASRYRSSSIPTPAPACIKDKKGRKKGLKITKADIGAPSGFKHVTHIGWDPNSGFDTNNLDPDLKKLFSIAGISDAELEDKETSKMIYNLIEQSGGLDAVKEEMRKQGGPNCAPAPPPPRGGLPPVPGPPGRPAPPSRAPAPSSCAPPPPPPPYGSRSAPLPPPPSTSHNNKPPPPPIGAGAPPPPPPPPPPPSAGHFSGSPSSSNPPPPSPSGGGGGRGTLMEEIRRGRVLKNVSDSVDNCPAAPETSSEGIVGALMMVMQKRSKVIHSSDDDNDVVADEDEDEEWDE</sequence>
<dbReference type="STRING" id="623744.A0A553QU70"/>
<feature type="region of interest" description="Disordered" evidence="8">
    <location>
        <begin position="284"/>
        <end position="411"/>
    </location>
</feature>
<evidence type="ECO:0000256" key="2">
    <source>
        <dbReference type="ARBA" id="ARBA00004245"/>
    </source>
</evidence>
<dbReference type="SMART" id="SM00285">
    <property type="entry name" value="PBD"/>
    <property type="match status" value="1"/>
</dbReference>
<dbReference type="SMART" id="SM00461">
    <property type="entry name" value="WH1"/>
    <property type="match status" value="1"/>
</dbReference>
<name>A0A553QU70_9TELE</name>
<dbReference type="Proteomes" id="UP000316079">
    <property type="component" value="Unassembled WGS sequence"/>
</dbReference>
<evidence type="ECO:0000259" key="10">
    <source>
        <dbReference type="PROSITE" id="PS50229"/>
    </source>
</evidence>
<evidence type="ECO:0000313" key="11">
    <source>
        <dbReference type="EMBL" id="TRY93477.1"/>
    </source>
</evidence>
<dbReference type="CDD" id="cd00132">
    <property type="entry name" value="CRIB"/>
    <property type="match status" value="1"/>
</dbReference>
<evidence type="ECO:0000256" key="5">
    <source>
        <dbReference type="ARBA" id="ARBA00022737"/>
    </source>
</evidence>
<reference evidence="11 12" key="1">
    <citation type="journal article" date="2019" name="Sci. Data">
        <title>Hybrid genome assembly and annotation of Danionella translucida.</title>
        <authorList>
            <person name="Kadobianskyi M."/>
            <person name="Schulze L."/>
            <person name="Schuelke M."/>
            <person name="Judkewitz B."/>
        </authorList>
    </citation>
    <scope>NUCLEOTIDE SEQUENCE [LARGE SCALE GENOMIC DNA]</scope>
    <source>
        <strain evidence="11 12">Bolton</strain>
    </source>
</reference>
<evidence type="ECO:0000256" key="7">
    <source>
        <dbReference type="ARBA" id="ARBA00023242"/>
    </source>
</evidence>
<dbReference type="PANTHER" id="PTHR11202:SF36">
    <property type="entry name" value="ACTIN NUCLEATION-PROMOTING FACTOR WASL"/>
    <property type="match status" value="1"/>
</dbReference>
<dbReference type="GO" id="GO:0007015">
    <property type="term" value="P:actin filament organization"/>
    <property type="evidence" value="ECO:0007669"/>
    <property type="project" value="InterPro"/>
</dbReference>
<feature type="domain" description="WH1" evidence="10">
    <location>
        <begin position="29"/>
        <end position="138"/>
    </location>
</feature>
<keyword evidence="5" id="KW-0677">Repeat</keyword>
<comment type="caution">
    <text evidence="11">The sequence shown here is derived from an EMBL/GenBank/DDBJ whole genome shotgun (WGS) entry which is preliminary data.</text>
</comment>
<protein>
    <recommendedName>
        <fullName evidence="13">WH1 domain-containing protein</fullName>
    </recommendedName>
</protein>
<dbReference type="SUPFAM" id="SSF50729">
    <property type="entry name" value="PH domain-like"/>
    <property type="match status" value="1"/>
</dbReference>
<dbReference type="EMBL" id="SRMA01025531">
    <property type="protein sequence ID" value="TRY93477.1"/>
    <property type="molecule type" value="Genomic_DNA"/>
</dbReference>
<dbReference type="AlphaFoldDB" id="A0A553QU70"/>
<dbReference type="InterPro" id="IPR036936">
    <property type="entry name" value="CRIB_dom_sf"/>
</dbReference>
<dbReference type="InterPro" id="IPR000095">
    <property type="entry name" value="CRIB_dom"/>
</dbReference>
<dbReference type="Pfam" id="PF00786">
    <property type="entry name" value="PBD"/>
    <property type="match status" value="1"/>
</dbReference>
<keyword evidence="7" id="KW-0539">Nucleus</keyword>
<dbReference type="InterPro" id="IPR011993">
    <property type="entry name" value="PH-like_dom_sf"/>
</dbReference>
<dbReference type="FunFam" id="3.90.810.10:FF:000003">
    <property type="entry name" value="Neural Wiskott-Aldrich syndrome protein-like"/>
    <property type="match status" value="1"/>
</dbReference>
<feature type="compositionally biased region" description="Pro residues" evidence="8">
    <location>
        <begin position="295"/>
        <end position="376"/>
    </location>
</feature>
<accession>A0A553QU70</accession>
<dbReference type="CDD" id="cd01205">
    <property type="entry name" value="EVH1_WASP-like"/>
    <property type="match status" value="1"/>
</dbReference>
<dbReference type="Gene3D" id="3.90.810.10">
    <property type="entry name" value="CRIB domain"/>
    <property type="match status" value="2"/>
</dbReference>
<keyword evidence="4" id="KW-0597">Phosphoprotein</keyword>
<dbReference type="InterPro" id="IPR011026">
    <property type="entry name" value="WAS_C"/>
</dbReference>
<evidence type="ECO:0000256" key="6">
    <source>
        <dbReference type="ARBA" id="ARBA00023212"/>
    </source>
</evidence>
<dbReference type="PRINTS" id="PR01217">
    <property type="entry name" value="PRICHEXTENSN"/>
</dbReference>
<dbReference type="PROSITE" id="PS50108">
    <property type="entry name" value="CRIB"/>
    <property type="match status" value="1"/>
</dbReference>
<dbReference type="Gene3D" id="2.30.29.30">
    <property type="entry name" value="Pleckstrin-homology domain (PH domain)/Phosphotyrosine-binding domain (PTB)"/>
    <property type="match status" value="1"/>
</dbReference>
<comment type="subcellular location">
    <subcellularLocation>
        <location evidence="2">Cytoplasm</location>
        <location evidence="2">Cytoskeleton</location>
    </subcellularLocation>
    <subcellularLocation>
        <location evidence="1">Nucleus</location>
    </subcellularLocation>
</comment>
<keyword evidence="12" id="KW-1185">Reference proteome</keyword>
<feature type="region of interest" description="Disordered" evidence="8">
    <location>
        <begin position="448"/>
        <end position="471"/>
    </location>
</feature>
<feature type="compositionally biased region" description="Acidic residues" evidence="8">
    <location>
        <begin position="455"/>
        <end position="471"/>
    </location>
</feature>
<dbReference type="InterPro" id="IPR000697">
    <property type="entry name" value="WH1/EVH1_dom"/>
</dbReference>
<gene>
    <name evidence="11" type="ORF">DNTS_011695</name>
</gene>
<dbReference type="SUPFAM" id="SSF47912">
    <property type="entry name" value="Wiscott-Aldrich syndrome protein, WASP, C-terminal domain"/>
    <property type="match status" value="2"/>
</dbReference>
<evidence type="ECO:0000256" key="8">
    <source>
        <dbReference type="SAM" id="MobiDB-lite"/>
    </source>
</evidence>
<evidence type="ECO:0000256" key="1">
    <source>
        <dbReference type="ARBA" id="ARBA00004123"/>
    </source>
</evidence>